<dbReference type="SMART" id="SM00304">
    <property type="entry name" value="HAMP"/>
    <property type="match status" value="1"/>
</dbReference>
<evidence type="ECO:0000259" key="6">
    <source>
        <dbReference type="PROSITE" id="PS50885"/>
    </source>
</evidence>
<sequence length="758" mass="85183">MKPFKDFSNRLKTSIIRFAKVIKRFITGVISNTKKLRIKLRSKFNGLTDNKRDMDGSDNEGMSARINLEKILDFLSKPFRNIKIRTRLFVSFTALVALILIFTGMLWYKKSSEAIKTKISTYSIQITNQLGDYLNKEMDRYQKFINDFSSERTSFQDVLVQMKNPDIDAYKRRQLSESIGVYISQKLGLMGNDVELLKVVLNDEIECHYGNNSIMSKEAQKKIIENIKSSDKINNIEFYIKRDGKGIKCYPMTSRRIVSVSNAKTIGYIICVMKSDYILKQYEGIDLGEDTNIFILDSNGLVISSNSDEFVAGLEFPDKDFVKELTLKNEEKINAFPAYINNKRYLITYTYLDEYGWYLVSNIPYSYLNKETNRLLATMVVIFIICFFATILLSLVITRSISAPLRKLVELMKRNRDGNLTIAQTDKNKDEISVVVNNFNDMIGNIIKIVSKGNESAVNVLYSSEKIEESANKSRILTSSIAATMEEIAQGAASQAMNIANASDYMNKLYDGIKEVEGKTAVVSNIAKNTRMLSEKALGTVENLKDKSTETGEVSKQIINDIIGLNNDMKEIKKIIKMILDISGQTKLLALNATIEAARAGEAGKGFAVVASEVKKLANRTKDASNIINDILNNIQKKTELIVDYANNTSYIIAQQLDAVNETDNAFKTILEGMLDISEQINEVDSSVKEIVSLNEMTKNVLNTISVVSEQAASTSQEVSASTQEQLAGAEKLLQYAGELNKMAQELNETMSIFKINS</sequence>
<dbReference type="Gene3D" id="1.10.287.950">
    <property type="entry name" value="Methyl-accepting chemotaxis protein"/>
    <property type="match status" value="1"/>
</dbReference>
<dbReference type="Gene3D" id="3.30.450.20">
    <property type="entry name" value="PAS domain"/>
    <property type="match status" value="1"/>
</dbReference>
<dbReference type="Pfam" id="PF00672">
    <property type="entry name" value="HAMP"/>
    <property type="match status" value="1"/>
</dbReference>
<feature type="transmembrane region" description="Helical" evidence="4">
    <location>
        <begin position="375"/>
        <end position="397"/>
    </location>
</feature>
<reference evidence="7 8" key="1">
    <citation type="submission" date="2017-09" db="EMBL/GenBank/DDBJ databases">
        <title>Evaluation of Pacific Biosciences Sequencing Technology to Finishing C. thermocellum Genome Sequences.</title>
        <authorList>
            <person name="Brown S."/>
        </authorList>
    </citation>
    <scope>NUCLEOTIDE SEQUENCE [LARGE SCALE GENOMIC DNA]</scope>
    <source>
        <strain evidence="7 8">AD2</strain>
    </source>
</reference>
<dbReference type="PROSITE" id="PS50885">
    <property type="entry name" value="HAMP"/>
    <property type="match status" value="1"/>
</dbReference>
<dbReference type="Proteomes" id="UP000223596">
    <property type="component" value="Unassembled WGS sequence"/>
</dbReference>
<dbReference type="Gene3D" id="6.10.340.10">
    <property type="match status" value="1"/>
</dbReference>
<evidence type="ECO:0000313" key="7">
    <source>
        <dbReference type="EMBL" id="PFH03546.1"/>
    </source>
</evidence>
<dbReference type="SUPFAM" id="SSF58104">
    <property type="entry name" value="Methyl-accepting chemotaxis protein (MCP) signaling domain"/>
    <property type="match status" value="1"/>
</dbReference>
<dbReference type="SMART" id="SM00283">
    <property type="entry name" value="MA"/>
    <property type="match status" value="1"/>
</dbReference>
<keyword evidence="4" id="KW-0472">Membrane</keyword>
<evidence type="ECO:0000256" key="4">
    <source>
        <dbReference type="SAM" id="Phobius"/>
    </source>
</evidence>
<feature type="domain" description="Methyl-accepting transducer" evidence="5">
    <location>
        <begin position="470"/>
        <end position="706"/>
    </location>
</feature>
<comment type="similarity">
    <text evidence="2">Belongs to the methyl-accepting chemotaxis (MCP) protein family.</text>
</comment>
<accession>A0AB36TIX4</accession>
<protein>
    <submittedName>
        <fullName evidence="7">Methyl-accepting chemotaxis protein</fullName>
    </submittedName>
</protein>
<evidence type="ECO:0000256" key="3">
    <source>
        <dbReference type="PROSITE-ProRule" id="PRU00284"/>
    </source>
</evidence>
<dbReference type="CDD" id="cd18774">
    <property type="entry name" value="PDC2_HK_sensor"/>
    <property type="match status" value="1"/>
</dbReference>
<dbReference type="InterPro" id="IPR004089">
    <property type="entry name" value="MCPsignal_dom"/>
</dbReference>
<name>A0AB36TIX4_ACETH</name>
<dbReference type="AlphaFoldDB" id="A0AB36TIX4"/>
<keyword evidence="4" id="KW-1133">Transmembrane helix</keyword>
<dbReference type="PROSITE" id="PS50111">
    <property type="entry name" value="CHEMOTAXIS_TRANSDUC_2"/>
    <property type="match status" value="1"/>
</dbReference>
<dbReference type="PANTHER" id="PTHR32089">
    <property type="entry name" value="METHYL-ACCEPTING CHEMOTAXIS PROTEIN MCPB"/>
    <property type="match status" value="1"/>
</dbReference>
<dbReference type="EMBL" id="PDBW01000001">
    <property type="protein sequence ID" value="PFH03546.1"/>
    <property type="molecule type" value="Genomic_DNA"/>
</dbReference>
<dbReference type="GO" id="GO:0016020">
    <property type="term" value="C:membrane"/>
    <property type="evidence" value="ECO:0007669"/>
    <property type="project" value="InterPro"/>
</dbReference>
<evidence type="ECO:0000256" key="1">
    <source>
        <dbReference type="ARBA" id="ARBA00023224"/>
    </source>
</evidence>
<feature type="transmembrane region" description="Helical" evidence="4">
    <location>
        <begin position="88"/>
        <end position="108"/>
    </location>
</feature>
<dbReference type="InterPro" id="IPR003660">
    <property type="entry name" value="HAMP_dom"/>
</dbReference>
<dbReference type="CDD" id="cd06225">
    <property type="entry name" value="HAMP"/>
    <property type="match status" value="1"/>
</dbReference>
<comment type="caution">
    <text evidence="7">The sequence shown here is derived from an EMBL/GenBank/DDBJ whole genome shotgun (WGS) entry which is preliminary data.</text>
</comment>
<keyword evidence="4" id="KW-0812">Transmembrane</keyword>
<dbReference type="RefSeq" id="WP_003517791.1">
    <property type="nucleotide sequence ID" value="NZ_CP013828.1"/>
</dbReference>
<proteinExistence type="inferred from homology"/>
<dbReference type="Pfam" id="PF00015">
    <property type="entry name" value="MCPsignal"/>
    <property type="match status" value="1"/>
</dbReference>
<evidence type="ECO:0000259" key="5">
    <source>
        <dbReference type="PROSITE" id="PS50111"/>
    </source>
</evidence>
<dbReference type="PANTHER" id="PTHR32089:SF112">
    <property type="entry name" value="LYSOZYME-LIKE PROTEIN-RELATED"/>
    <property type="match status" value="1"/>
</dbReference>
<evidence type="ECO:0000313" key="8">
    <source>
        <dbReference type="Proteomes" id="UP000223596"/>
    </source>
</evidence>
<keyword evidence="1 3" id="KW-0807">Transducer</keyword>
<feature type="domain" description="HAMP" evidence="6">
    <location>
        <begin position="399"/>
        <end position="451"/>
    </location>
</feature>
<dbReference type="GO" id="GO:0007165">
    <property type="term" value="P:signal transduction"/>
    <property type="evidence" value="ECO:0007669"/>
    <property type="project" value="UniProtKB-KW"/>
</dbReference>
<organism evidence="7 8">
    <name type="scientific">Acetivibrio thermocellus AD2</name>
    <dbReference type="NCBI Taxonomy" id="1138384"/>
    <lineage>
        <taxon>Bacteria</taxon>
        <taxon>Bacillati</taxon>
        <taxon>Bacillota</taxon>
        <taxon>Clostridia</taxon>
        <taxon>Eubacteriales</taxon>
        <taxon>Oscillospiraceae</taxon>
        <taxon>Acetivibrio</taxon>
    </lineage>
</organism>
<evidence type="ECO:0000256" key="2">
    <source>
        <dbReference type="ARBA" id="ARBA00029447"/>
    </source>
</evidence>
<gene>
    <name evidence="7" type="ORF">M972_112357</name>
</gene>